<gene>
    <name evidence="2" type="ORF">GTP44_00470</name>
</gene>
<reference evidence="2 3" key="1">
    <citation type="submission" date="2019-12" db="EMBL/GenBank/DDBJ databases">
        <title>Novel species isolated from a subtropical stream in China.</title>
        <authorList>
            <person name="Lu H."/>
        </authorList>
    </citation>
    <scope>NUCLEOTIDE SEQUENCE [LARGE SCALE GENOMIC DNA]</scope>
    <source>
        <strain evidence="2 3">FT50W</strain>
    </source>
</reference>
<proteinExistence type="predicted"/>
<dbReference type="EMBL" id="WWCP01000001">
    <property type="protein sequence ID" value="MYM80433.1"/>
    <property type="molecule type" value="Genomic_DNA"/>
</dbReference>
<evidence type="ECO:0000259" key="1">
    <source>
        <dbReference type="Pfam" id="PF06527"/>
    </source>
</evidence>
<organism evidence="2 3">
    <name type="scientific">Duganella lactea</name>
    <dbReference type="NCBI Taxonomy" id="2692173"/>
    <lineage>
        <taxon>Bacteria</taxon>
        <taxon>Pseudomonadati</taxon>
        <taxon>Pseudomonadota</taxon>
        <taxon>Betaproteobacteria</taxon>
        <taxon>Burkholderiales</taxon>
        <taxon>Oxalobacteraceae</taxon>
        <taxon>Telluria group</taxon>
        <taxon>Duganella</taxon>
    </lineage>
</organism>
<name>A0A6L8MCV6_9BURK</name>
<feature type="domain" description="TniQ" evidence="1">
    <location>
        <begin position="19"/>
        <end position="164"/>
    </location>
</feature>
<dbReference type="InterPro" id="IPR009492">
    <property type="entry name" value="TniQ"/>
</dbReference>
<dbReference type="Proteomes" id="UP000474565">
    <property type="component" value="Unassembled WGS sequence"/>
</dbReference>
<evidence type="ECO:0000313" key="2">
    <source>
        <dbReference type="EMBL" id="MYM80433.1"/>
    </source>
</evidence>
<sequence length="190" mass="21143">MVAQQAAQLEPIEGLVLNWQEDETLYSLLARNHQVRGAMSPEDTIKMFFGSASGGSLHEDHSELDIFVVRTQGSLGTAEQILEEHTLFRFFRMFMNSSQLKQVESGRRSAKKMLNFPLALPIGGFRNVHPLKGCPACCDEDMAATGMPYWRLKHQYLGVWVKACGGVNSKGANASVHSFSRRRASAEVLK</sequence>
<protein>
    <recommendedName>
        <fullName evidence="1">TniQ domain-containing protein</fullName>
    </recommendedName>
</protein>
<accession>A0A6L8MCV6</accession>
<evidence type="ECO:0000313" key="3">
    <source>
        <dbReference type="Proteomes" id="UP000474565"/>
    </source>
</evidence>
<comment type="caution">
    <text evidence="2">The sequence shown here is derived from an EMBL/GenBank/DDBJ whole genome shotgun (WGS) entry which is preliminary data.</text>
</comment>
<dbReference type="Pfam" id="PF06527">
    <property type="entry name" value="TniQ"/>
    <property type="match status" value="1"/>
</dbReference>
<dbReference type="AlphaFoldDB" id="A0A6L8MCV6"/>